<proteinExistence type="inferred from homology"/>
<dbReference type="InterPro" id="IPR011767">
    <property type="entry name" value="GLR_AS"/>
</dbReference>
<accession>A0A7X1ZGZ7</accession>
<sequence>MAHVELYTTPICPFCHRAKQLLQRKGAAYTEHNVMLNPGKRAEMVDRAGGARTVPQIFIDGRHIGGCDELYALDGQGGLDPMLRAQAS</sequence>
<evidence type="ECO:0000256" key="1">
    <source>
        <dbReference type="ARBA" id="ARBA00002549"/>
    </source>
</evidence>
<protein>
    <recommendedName>
        <fullName evidence="7">Glutaredoxin</fullName>
    </recommendedName>
</protein>
<dbReference type="SUPFAM" id="SSF52833">
    <property type="entry name" value="Thioredoxin-like"/>
    <property type="match status" value="1"/>
</dbReference>
<dbReference type="RefSeq" id="WP_153344919.1">
    <property type="nucleotide sequence ID" value="NZ_WIVE01000042.1"/>
</dbReference>
<dbReference type="PROSITE" id="PS00195">
    <property type="entry name" value="GLUTAREDOXIN_1"/>
    <property type="match status" value="1"/>
</dbReference>
<gene>
    <name evidence="9" type="primary">grxC</name>
    <name evidence="9" type="ORF">GHC57_13020</name>
</gene>
<dbReference type="Proteomes" id="UP000434582">
    <property type="component" value="Unassembled WGS sequence"/>
</dbReference>
<comment type="caution">
    <text evidence="9">The sequence shown here is derived from an EMBL/GenBank/DDBJ whole genome shotgun (WGS) entry which is preliminary data.</text>
</comment>
<keyword evidence="10" id="KW-1185">Reference proteome</keyword>
<dbReference type="CDD" id="cd03418">
    <property type="entry name" value="GRX_GRXb_1_3_like"/>
    <property type="match status" value="1"/>
</dbReference>
<evidence type="ECO:0000256" key="7">
    <source>
        <dbReference type="RuleBase" id="RU364065"/>
    </source>
</evidence>
<dbReference type="PRINTS" id="PR00160">
    <property type="entry name" value="GLUTAREDOXIN"/>
</dbReference>
<name>A0A7X1ZGZ7_9PROT</name>
<evidence type="ECO:0000259" key="8">
    <source>
        <dbReference type="Pfam" id="PF00462"/>
    </source>
</evidence>
<evidence type="ECO:0000256" key="6">
    <source>
        <dbReference type="ARBA" id="ARBA00023284"/>
    </source>
</evidence>
<reference evidence="9 10" key="1">
    <citation type="submission" date="2019-10" db="EMBL/GenBank/DDBJ databases">
        <title>Draft whole-genome sequence of the purple nonsulfur photosynthetic bacterium Roseospira navarrensis DSM 15114.</title>
        <authorList>
            <person name="Kyndt J.A."/>
            <person name="Meyer T.E."/>
        </authorList>
    </citation>
    <scope>NUCLEOTIDE SEQUENCE [LARGE SCALE GENOMIC DNA]</scope>
    <source>
        <strain evidence="9 10">DSM 15114</strain>
    </source>
</reference>
<keyword evidence="7" id="KW-0963">Cytoplasm</keyword>
<evidence type="ECO:0000256" key="2">
    <source>
        <dbReference type="ARBA" id="ARBA00007787"/>
    </source>
</evidence>
<dbReference type="PANTHER" id="PTHR45694:SF18">
    <property type="entry name" value="GLUTAREDOXIN-1-RELATED"/>
    <property type="match status" value="1"/>
</dbReference>
<dbReference type="InterPro" id="IPR002109">
    <property type="entry name" value="Glutaredoxin"/>
</dbReference>
<dbReference type="PANTHER" id="PTHR45694">
    <property type="entry name" value="GLUTAREDOXIN 2"/>
    <property type="match status" value="1"/>
</dbReference>
<dbReference type="InterPro" id="IPR014025">
    <property type="entry name" value="Glutaredoxin_subgr"/>
</dbReference>
<evidence type="ECO:0000256" key="5">
    <source>
        <dbReference type="ARBA" id="ARBA00023157"/>
    </source>
</evidence>
<evidence type="ECO:0000256" key="4">
    <source>
        <dbReference type="ARBA" id="ARBA00022982"/>
    </source>
</evidence>
<dbReference type="Pfam" id="PF00462">
    <property type="entry name" value="Glutaredoxin"/>
    <property type="match status" value="1"/>
</dbReference>
<dbReference type="GO" id="GO:0015038">
    <property type="term" value="F:glutathione disulfide oxidoreductase activity"/>
    <property type="evidence" value="ECO:0007669"/>
    <property type="project" value="UniProtKB-UniRule"/>
</dbReference>
<evidence type="ECO:0000313" key="10">
    <source>
        <dbReference type="Proteomes" id="UP000434582"/>
    </source>
</evidence>
<keyword evidence="5" id="KW-1015">Disulfide bond</keyword>
<dbReference type="OrthoDB" id="9814618at2"/>
<dbReference type="GO" id="GO:0045454">
    <property type="term" value="P:cell redox homeostasis"/>
    <property type="evidence" value="ECO:0007669"/>
    <property type="project" value="InterPro"/>
</dbReference>
<keyword evidence="6 7" id="KW-0676">Redox-active center</keyword>
<dbReference type="Gene3D" id="3.40.30.10">
    <property type="entry name" value="Glutaredoxin"/>
    <property type="match status" value="1"/>
</dbReference>
<organism evidence="9 10">
    <name type="scientific">Roseospira navarrensis</name>
    <dbReference type="NCBI Taxonomy" id="140058"/>
    <lineage>
        <taxon>Bacteria</taxon>
        <taxon>Pseudomonadati</taxon>
        <taxon>Pseudomonadota</taxon>
        <taxon>Alphaproteobacteria</taxon>
        <taxon>Rhodospirillales</taxon>
        <taxon>Rhodospirillaceae</taxon>
        <taxon>Roseospira</taxon>
    </lineage>
</organism>
<evidence type="ECO:0000313" key="9">
    <source>
        <dbReference type="EMBL" id="MQX37441.1"/>
    </source>
</evidence>
<dbReference type="GO" id="GO:0005737">
    <property type="term" value="C:cytoplasm"/>
    <property type="evidence" value="ECO:0007669"/>
    <property type="project" value="TreeGrafter"/>
</dbReference>
<dbReference type="AlphaFoldDB" id="A0A7X1ZGZ7"/>
<dbReference type="InterPro" id="IPR011900">
    <property type="entry name" value="GRX_bact"/>
</dbReference>
<dbReference type="EMBL" id="WIVE01000042">
    <property type="protein sequence ID" value="MQX37441.1"/>
    <property type="molecule type" value="Genomic_DNA"/>
</dbReference>
<dbReference type="InterPro" id="IPR036249">
    <property type="entry name" value="Thioredoxin-like_sf"/>
</dbReference>
<dbReference type="NCBIfam" id="TIGR02181">
    <property type="entry name" value="GRX_bact"/>
    <property type="match status" value="1"/>
</dbReference>
<comment type="similarity">
    <text evidence="2 7">Belongs to the glutaredoxin family.</text>
</comment>
<evidence type="ECO:0000256" key="3">
    <source>
        <dbReference type="ARBA" id="ARBA00022448"/>
    </source>
</evidence>
<dbReference type="GO" id="GO:0034599">
    <property type="term" value="P:cellular response to oxidative stress"/>
    <property type="evidence" value="ECO:0007669"/>
    <property type="project" value="TreeGrafter"/>
</dbReference>
<keyword evidence="4 7" id="KW-0249">Electron transport</keyword>
<dbReference type="PROSITE" id="PS51354">
    <property type="entry name" value="GLUTAREDOXIN_2"/>
    <property type="match status" value="1"/>
</dbReference>
<comment type="function">
    <text evidence="1 7">Has a glutathione-disulfide oxidoreductase activity in the presence of NADPH and glutathione reductase. Reduces low molecular weight disulfides and proteins.</text>
</comment>
<feature type="domain" description="Glutaredoxin" evidence="8">
    <location>
        <begin position="4"/>
        <end position="64"/>
    </location>
</feature>
<keyword evidence="3 7" id="KW-0813">Transport</keyword>
<dbReference type="FunFam" id="3.40.30.10:FF:000018">
    <property type="entry name" value="Glutaredoxin"/>
    <property type="match status" value="1"/>
</dbReference>